<dbReference type="OrthoDB" id="8923935at2759"/>
<evidence type="ECO:0000313" key="11">
    <source>
        <dbReference type="Proteomes" id="UP000770717"/>
    </source>
</evidence>
<evidence type="ECO:0000256" key="7">
    <source>
        <dbReference type="PROSITE-ProRule" id="PRU01140"/>
    </source>
</evidence>
<dbReference type="PANTHER" id="PTHR12190:SF7">
    <property type="entry name" value="A-KINASE ANCHORING PROTEIN 8"/>
    <property type="match status" value="1"/>
</dbReference>
<dbReference type="GO" id="GO:0008270">
    <property type="term" value="F:zinc ion binding"/>
    <property type="evidence" value="ECO:0007669"/>
    <property type="project" value="UniProtKB-KW"/>
</dbReference>
<dbReference type="GO" id="GO:0034237">
    <property type="term" value="F:protein kinase A regulatory subunit binding"/>
    <property type="evidence" value="ECO:0007669"/>
    <property type="project" value="TreeGrafter"/>
</dbReference>
<dbReference type="EMBL" id="WNTK01000797">
    <property type="protein sequence ID" value="KAG9468638.1"/>
    <property type="molecule type" value="Genomic_DNA"/>
</dbReference>
<dbReference type="InterPro" id="IPR036236">
    <property type="entry name" value="Znf_C2H2_sf"/>
</dbReference>
<comment type="caution">
    <text evidence="10">The sequence shown here is derived from an EMBL/GenBank/DDBJ whole genome shotgun (WGS) entry which is preliminary data.</text>
</comment>
<reference evidence="10" key="1">
    <citation type="thesis" date="2020" institute="ProQuest LLC" country="789 East Eisenhower Parkway, Ann Arbor, MI, USA">
        <title>Comparative Genomics and Chromosome Evolution.</title>
        <authorList>
            <person name="Mudd A.B."/>
        </authorList>
    </citation>
    <scope>NUCLEOTIDE SEQUENCE</scope>
    <source>
        <strain evidence="10">HN-11 Male</strain>
        <tissue evidence="10">Kidney and liver</tissue>
    </source>
</reference>
<dbReference type="PANTHER" id="PTHR12190">
    <property type="entry name" value="A-KINASE ANCHOR PROTEIN AKAP 8"/>
    <property type="match status" value="1"/>
</dbReference>
<protein>
    <recommendedName>
        <fullName evidence="9">C2H2 AKAP95-type domain-containing protein</fullName>
    </recommendedName>
</protein>
<gene>
    <name evidence="10" type="ORF">GDO78_022287</name>
</gene>
<feature type="compositionally biased region" description="Basic and acidic residues" evidence="8">
    <location>
        <begin position="269"/>
        <end position="294"/>
    </location>
</feature>
<feature type="region of interest" description="Disordered" evidence="8">
    <location>
        <begin position="221"/>
        <end position="294"/>
    </location>
</feature>
<dbReference type="Proteomes" id="UP000770717">
    <property type="component" value="Unassembled WGS sequence"/>
</dbReference>
<dbReference type="InterPro" id="IPR007071">
    <property type="entry name" value="AKAP95"/>
</dbReference>
<dbReference type="SUPFAM" id="SSF57667">
    <property type="entry name" value="beta-beta-alpha zinc fingers"/>
    <property type="match status" value="1"/>
</dbReference>
<keyword evidence="2" id="KW-0479">Metal-binding</keyword>
<dbReference type="GO" id="GO:0016363">
    <property type="term" value="C:nuclear matrix"/>
    <property type="evidence" value="ECO:0007669"/>
    <property type="project" value="TreeGrafter"/>
</dbReference>
<evidence type="ECO:0000259" key="9">
    <source>
        <dbReference type="PROSITE" id="PS51799"/>
    </source>
</evidence>
<dbReference type="Pfam" id="PF04988">
    <property type="entry name" value="AKAP95"/>
    <property type="match status" value="1"/>
</dbReference>
<evidence type="ECO:0000256" key="2">
    <source>
        <dbReference type="ARBA" id="ARBA00022723"/>
    </source>
</evidence>
<keyword evidence="3" id="KW-0677">Repeat</keyword>
<comment type="similarity">
    <text evidence="7">Belongs to the AKAP95 family.</text>
</comment>
<evidence type="ECO:0000256" key="6">
    <source>
        <dbReference type="ARBA" id="ARBA00023242"/>
    </source>
</evidence>
<keyword evidence="5" id="KW-0862">Zinc</keyword>
<name>A0A8J6EG91_ELECQ</name>
<evidence type="ECO:0000313" key="10">
    <source>
        <dbReference type="EMBL" id="KAG9468638.1"/>
    </source>
</evidence>
<accession>A0A8J6EG91</accession>
<organism evidence="10 11">
    <name type="scientific">Eleutherodactylus coqui</name>
    <name type="common">Puerto Rican coqui</name>
    <dbReference type="NCBI Taxonomy" id="57060"/>
    <lineage>
        <taxon>Eukaryota</taxon>
        <taxon>Metazoa</taxon>
        <taxon>Chordata</taxon>
        <taxon>Craniata</taxon>
        <taxon>Vertebrata</taxon>
        <taxon>Euteleostomi</taxon>
        <taxon>Amphibia</taxon>
        <taxon>Batrachia</taxon>
        <taxon>Anura</taxon>
        <taxon>Neobatrachia</taxon>
        <taxon>Hyloidea</taxon>
        <taxon>Eleutherodactylidae</taxon>
        <taxon>Eleutherodactylinae</taxon>
        <taxon>Eleutherodactylus</taxon>
        <taxon>Eleutherodactylus</taxon>
    </lineage>
</organism>
<dbReference type="PROSITE" id="PS51799">
    <property type="entry name" value="ZF_C2H2_AKAP95"/>
    <property type="match status" value="1"/>
</dbReference>
<evidence type="ECO:0000256" key="1">
    <source>
        <dbReference type="ARBA" id="ARBA00004123"/>
    </source>
</evidence>
<keyword evidence="6" id="KW-0539">Nucleus</keyword>
<keyword evidence="11" id="KW-1185">Reference proteome</keyword>
<feature type="compositionally biased region" description="Acidic residues" evidence="8">
    <location>
        <begin position="221"/>
        <end position="234"/>
    </location>
</feature>
<evidence type="ECO:0000256" key="3">
    <source>
        <dbReference type="ARBA" id="ARBA00022737"/>
    </source>
</evidence>
<evidence type="ECO:0000256" key="8">
    <source>
        <dbReference type="SAM" id="MobiDB-lite"/>
    </source>
</evidence>
<sequence>MKKREVAGDAGGADWPTQPPKKLKTEEMTLPAAQPEVVNNYGWRGDTSKMFSCSLCQYHTPDEEQIMEHFNSSEHKDILKHLFIFFPQHRLDFLQEYFLYVKEEMSMQQKNSDMPPIRDKFKGIGQEHYLHRIQAAHCRACEVLIPDVPELLTAHITSPTHKENCKTTFRTIKINSYAVAKELFLDEKILQILKKYLQKQKPIKEIVACLSQVNSTDVLVAEEDDDDSSDEDGIADPVVPCDRNEDSIAEAKADPEVPGNHNEGSIAEAKAHPEAPATHKEHTIADAKAHPEVP</sequence>
<feature type="compositionally biased region" description="Basic and acidic residues" evidence="8">
    <location>
        <begin position="242"/>
        <end position="255"/>
    </location>
</feature>
<evidence type="ECO:0000256" key="4">
    <source>
        <dbReference type="ARBA" id="ARBA00022771"/>
    </source>
</evidence>
<feature type="domain" description="C2H2 AKAP95-type" evidence="9">
    <location>
        <begin position="138"/>
        <end position="161"/>
    </location>
</feature>
<feature type="non-terminal residue" evidence="10">
    <location>
        <position position="294"/>
    </location>
</feature>
<evidence type="ECO:0000256" key="5">
    <source>
        <dbReference type="ARBA" id="ARBA00022833"/>
    </source>
</evidence>
<proteinExistence type="inferred from homology"/>
<comment type="subcellular location">
    <subcellularLocation>
        <location evidence="1">Nucleus</location>
    </subcellularLocation>
</comment>
<keyword evidence="4 7" id="KW-0863">Zinc-finger</keyword>
<dbReference type="AlphaFoldDB" id="A0A8J6EG91"/>
<feature type="region of interest" description="Disordered" evidence="8">
    <location>
        <begin position="1"/>
        <end position="22"/>
    </location>
</feature>
<dbReference type="GO" id="GO:0003677">
    <property type="term" value="F:DNA binding"/>
    <property type="evidence" value="ECO:0007669"/>
    <property type="project" value="InterPro"/>
</dbReference>
<dbReference type="InterPro" id="IPR034736">
    <property type="entry name" value="ZF_C2H2_AKAP95"/>
</dbReference>